<dbReference type="AlphaFoldDB" id="A0A5B7JFW3"/>
<dbReference type="Proteomes" id="UP000324222">
    <property type="component" value="Unassembled WGS sequence"/>
</dbReference>
<evidence type="ECO:0000313" key="1">
    <source>
        <dbReference type="EMBL" id="MPC93759.1"/>
    </source>
</evidence>
<sequence>MRGYGRQEQQRILVKPSDFTLWRSFEPIAPSPLPTKTEQNRLQEKSDIQTSLRHFLHTLIYLSISLCRRGAPLPRERLLGKSKIASSRCARWKALLLGLHSTHFKAREFSASICLPRVLPSLSLQELDPKAPQEREVKCPAISSILLLLRVFHLPNTVFLADAAVNGTPAPATAMPRQARSTQNGYG</sequence>
<organism evidence="1 2">
    <name type="scientific">Portunus trituberculatus</name>
    <name type="common">Swimming crab</name>
    <name type="synonym">Neptunus trituberculatus</name>
    <dbReference type="NCBI Taxonomy" id="210409"/>
    <lineage>
        <taxon>Eukaryota</taxon>
        <taxon>Metazoa</taxon>
        <taxon>Ecdysozoa</taxon>
        <taxon>Arthropoda</taxon>
        <taxon>Crustacea</taxon>
        <taxon>Multicrustacea</taxon>
        <taxon>Malacostraca</taxon>
        <taxon>Eumalacostraca</taxon>
        <taxon>Eucarida</taxon>
        <taxon>Decapoda</taxon>
        <taxon>Pleocyemata</taxon>
        <taxon>Brachyura</taxon>
        <taxon>Eubrachyura</taxon>
        <taxon>Portunoidea</taxon>
        <taxon>Portunidae</taxon>
        <taxon>Portuninae</taxon>
        <taxon>Portunus</taxon>
    </lineage>
</organism>
<comment type="caution">
    <text evidence="1">The sequence shown here is derived from an EMBL/GenBank/DDBJ whole genome shotgun (WGS) entry which is preliminary data.</text>
</comment>
<reference evidence="1 2" key="1">
    <citation type="submission" date="2019-05" db="EMBL/GenBank/DDBJ databases">
        <title>Another draft genome of Portunus trituberculatus and its Hox gene families provides insights of decapod evolution.</title>
        <authorList>
            <person name="Jeong J.-H."/>
            <person name="Song I."/>
            <person name="Kim S."/>
            <person name="Choi T."/>
            <person name="Kim D."/>
            <person name="Ryu S."/>
            <person name="Kim W."/>
        </authorList>
    </citation>
    <scope>NUCLEOTIDE SEQUENCE [LARGE SCALE GENOMIC DNA]</scope>
    <source>
        <tissue evidence="1">Muscle</tissue>
    </source>
</reference>
<name>A0A5B7JFW3_PORTR</name>
<gene>
    <name evidence="1" type="ORF">E2C01_088900</name>
</gene>
<accession>A0A5B7JFW3</accession>
<keyword evidence="2" id="KW-1185">Reference proteome</keyword>
<dbReference type="EMBL" id="VSRR010095999">
    <property type="protein sequence ID" value="MPC93759.1"/>
    <property type="molecule type" value="Genomic_DNA"/>
</dbReference>
<protein>
    <submittedName>
        <fullName evidence="1">Uncharacterized protein</fullName>
    </submittedName>
</protein>
<proteinExistence type="predicted"/>
<evidence type="ECO:0000313" key="2">
    <source>
        <dbReference type="Proteomes" id="UP000324222"/>
    </source>
</evidence>